<accession>A0A8J2KLY6</accession>
<sequence length="142" mass="15595">MLDTSGAIQQDFQLCYPLVSDNLSSKWTEAAEKIAAFTLCKKKSLRQFGIVDGENSNTIAAYFMLPALFRSKVKNVTTVDSAKAFIEVINPLANIEQLSATSEVLTAKVVCKGNLTNLDLQEFFVVFEHRAIQTETLLSAVG</sequence>
<dbReference type="AlphaFoldDB" id="A0A8J2KLY6"/>
<protein>
    <submittedName>
        <fullName evidence="1">Uncharacterized protein</fullName>
    </submittedName>
</protein>
<dbReference type="EMBL" id="CAJVCH010477033">
    <property type="protein sequence ID" value="CAG7820396.1"/>
    <property type="molecule type" value="Genomic_DNA"/>
</dbReference>
<gene>
    <name evidence="1" type="ORF">AFUS01_LOCUS30786</name>
</gene>
<reference evidence="1" key="1">
    <citation type="submission" date="2021-06" db="EMBL/GenBank/DDBJ databases">
        <authorList>
            <person name="Hodson N. C."/>
            <person name="Mongue J. A."/>
            <person name="Jaron S. K."/>
        </authorList>
    </citation>
    <scope>NUCLEOTIDE SEQUENCE</scope>
</reference>
<proteinExistence type="predicted"/>
<dbReference type="Proteomes" id="UP000708208">
    <property type="component" value="Unassembled WGS sequence"/>
</dbReference>
<comment type="caution">
    <text evidence="1">The sequence shown here is derived from an EMBL/GenBank/DDBJ whole genome shotgun (WGS) entry which is preliminary data.</text>
</comment>
<keyword evidence="2" id="KW-1185">Reference proteome</keyword>
<organism evidence="1 2">
    <name type="scientific">Allacma fusca</name>
    <dbReference type="NCBI Taxonomy" id="39272"/>
    <lineage>
        <taxon>Eukaryota</taxon>
        <taxon>Metazoa</taxon>
        <taxon>Ecdysozoa</taxon>
        <taxon>Arthropoda</taxon>
        <taxon>Hexapoda</taxon>
        <taxon>Collembola</taxon>
        <taxon>Symphypleona</taxon>
        <taxon>Sminthuridae</taxon>
        <taxon>Allacma</taxon>
    </lineage>
</organism>
<name>A0A8J2KLY6_9HEXA</name>
<evidence type="ECO:0000313" key="2">
    <source>
        <dbReference type="Proteomes" id="UP000708208"/>
    </source>
</evidence>
<evidence type="ECO:0000313" key="1">
    <source>
        <dbReference type="EMBL" id="CAG7820396.1"/>
    </source>
</evidence>